<dbReference type="Proteomes" id="UP000009170">
    <property type="component" value="Unassembled WGS sequence"/>
</dbReference>
<dbReference type="AlphaFoldDB" id="Q017L8"/>
<accession>Q017L8</accession>
<dbReference type="Gene3D" id="3.10.110.10">
    <property type="entry name" value="Ubiquitin Conjugating Enzyme"/>
    <property type="match status" value="1"/>
</dbReference>
<dbReference type="OrthoDB" id="109543at2759"/>
<reference evidence="2" key="3">
    <citation type="submission" date="2017-04" db="EMBL/GenBank/DDBJ databases">
        <title>Population genomics of picophytoplankton unveils novel chromosome hypervariability.</title>
        <authorList>
            <consortium name="DOE Joint Genome Institute"/>
            <person name="Blanc-Mathieu R."/>
            <person name="Krasovec M."/>
            <person name="Hebrard M."/>
            <person name="Yau S."/>
            <person name="Desgranges E."/>
            <person name="Martin J."/>
            <person name="Schackwitz W."/>
            <person name="Kuo A."/>
            <person name="Salin G."/>
            <person name="Donnadieu C."/>
            <person name="Desdevises Y."/>
            <person name="Sanchez-Ferandin S."/>
            <person name="Moreau H."/>
            <person name="Rivals E."/>
            <person name="Grigoriev I.V."/>
            <person name="Grimsley N."/>
            <person name="Eyre-Walker A."/>
            <person name="Piganeau G."/>
        </authorList>
    </citation>
    <scope>NUCLEOTIDE SEQUENCE [LARGE SCALE GENOMIC DNA]</scope>
    <source>
        <strain evidence="2">RCC 1115</strain>
    </source>
</reference>
<dbReference type="InterPro" id="IPR016135">
    <property type="entry name" value="UBQ-conjugating_enzyme/RWD"/>
</dbReference>
<accession>A0A454XQI5</accession>
<evidence type="ECO:0000313" key="2">
    <source>
        <dbReference type="EMBL" id="OUS48562.1"/>
    </source>
</evidence>
<evidence type="ECO:0000313" key="1">
    <source>
        <dbReference type="EMBL" id="CAL53393.1"/>
    </source>
</evidence>
<dbReference type="EMBL" id="CAID01000006">
    <property type="protein sequence ID" value="CAL53393.1"/>
    <property type="molecule type" value="Genomic_DNA"/>
</dbReference>
<dbReference type="RefSeq" id="XP_003079747.1">
    <property type="nucleotide sequence ID" value="XM_003079699.1"/>
</dbReference>
<proteinExistence type="predicted"/>
<evidence type="ECO:0000313" key="3">
    <source>
        <dbReference type="Proteomes" id="UP000009170"/>
    </source>
</evidence>
<reference evidence="1 3" key="1">
    <citation type="journal article" date="2006" name="Proc. Natl. Acad. Sci. U.S.A.">
        <title>Genome analysis of the smallest free-living eukaryote Ostreococcus tauri unveils many unique features.</title>
        <authorList>
            <person name="Derelle E."/>
            <person name="Ferraz C."/>
            <person name="Rombauts S."/>
            <person name="Rouze P."/>
            <person name="Worden A.Z."/>
            <person name="Robbens S."/>
            <person name="Partensky F."/>
            <person name="Degroeve S."/>
            <person name="Echeynie S."/>
            <person name="Cooke R."/>
            <person name="Saeys Y."/>
            <person name="Wuyts J."/>
            <person name="Jabbari K."/>
            <person name="Bowler C."/>
            <person name="Panaud O."/>
            <person name="Piegu B."/>
            <person name="Ball S.G."/>
            <person name="Ral J.-P."/>
            <person name="Bouget F.-Y."/>
            <person name="Piganeau G."/>
            <person name="De Baets B."/>
            <person name="Picard A."/>
            <person name="Delseny M."/>
            <person name="Demaille J."/>
            <person name="Van de Peer Y."/>
            <person name="Moreau H."/>
        </authorList>
    </citation>
    <scope>NUCLEOTIDE SEQUENCE [LARGE SCALE GENOMIC DNA]</scope>
    <source>
        <strain evidence="1 3">OTTH0595</strain>
    </source>
</reference>
<organism evidence="1 3">
    <name type="scientific">Ostreococcus tauri</name>
    <name type="common">Marine green alga</name>
    <dbReference type="NCBI Taxonomy" id="70448"/>
    <lineage>
        <taxon>Eukaryota</taxon>
        <taxon>Viridiplantae</taxon>
        <taxon>Chlorophyta</taxon>
        <taxon>Mamiellophyceae</taxon>
        <taxon>Mamiellales</taxon>
        <taxon>Bathycoccaceae</taxon>
        <taxon>Ostreococcus</taxon>
    </lineage>
</organism>
<dbReference type="Proteomes" id="UP000195557">
    <property type="component" value="Unassembled WGS sequence"/>
</dbReference>
<dbReference type="SUPFAM" id="SSF54495">
    <property type="entry name" value="UBC-like"/>
    <property type="match status" value="1"/>
</dbReference>
<accession>A0A1Y5INA3</accession>
<protein>
    <submittedName>
        <fullName evidence="1">Ubiquitin-conjugating enzyme/RWD-like</fullName>
    </submittedName>
</protein>
<dbReference type="GeneID" id="9835360"/>
<dbReference type="CDD" id="cd23802">
    <property type="entry name" value="UBCc_UBE2Q"/>
    <property type="match status" value="1"/>
</dbReference>
<reference evidence="1" key="2">
    <citation type="journal article" date="2014" name="BMC Genomics">
        <title>An improved genome of the model marine alga Ostreococcus tauri unfolds by assessing Illumina de novo assemblies.</title>
        <authorList>
            <person name="Blanc-Mathieu R."/>
            <person name="Verhelst B."/>
            <person name="Derelle E."/>
            <person name="Rombauts S."/>
            <person name="Bouget F.Y."/>
            <person name="Carre I."/>
            <person name="Chateau A."/>
            <person name="Eyre-Walker A."/>
            <person name="Grimsley N."/>
            <person name="Moreau H."/>
            <person name="Piegu B."/>
            <person name="Rivals E."/>
            <person name="Schackwitz W."/>
            <person name="Van de Peer Y."/>
            <person name="Piganeau G."/>
        </authorList>
    </citation>
    <scope>NUCLEOTIDE SEQUENCE</scope>
    <source>
        <strain evidence="1">RCC4221</strain>
    </source>
</reference>
<dbReference type="OMA" id="MEANMTA"/>
<dbReference type="KEGG" id="ota:OT_ostta06g01230"/>
<name>Q017L8_OSTTA</name>
<gene>
    <name evidence="2" type="ORF">BE221DRAFT_68159</name>
    <name evidence="1" type="ORF">OT_ostta06g01230</name>
</gene>
<dbReference type="STRING" id="70448.Q017L8"/>
<dbReference type="InParanoid" id="Q017L8"/>
<dbReference type="EMBL" id="KZ155774">
    <property type="protein sequence ID" value="OUS48562.1"/>
    <property type="molecule type" value="Genomic_DNA"/>
</dbReference>
<keyword evidence="3" id="KW-1185">Reference proteome</keyword>
<sequence length="200" mass="22953">MAESRVLYREFKALKRREGELFDNLTMCSEDLGVWRFELRSHHFDPGAIGTRELKNDLKKLNNRHNVDHILVECSFRLNGSAPFPTCPPLIRVVRPRMKWYTGHVTSGGSFCTEMLVNTKGLNGWRSNYRIEAVIQALVISAVHCPAIVISTPYNGRQVSGPLRVDLSCEYTDNVLREYSEYEAVSAFTRAEAHHRRQGW</sequence>